<dbReference type="Gene3D" id="1.10.287.470">
    <property type="entry name" value="Helix hairpin bin"/>
    <property type="match status" value="1"/>
</dbReference>
<evidence type="ECO:0000256" key="2">
    <source>
        <dbReference type="ARBA" id="ARBA00022448"/>
    </source>
</evidence>
<dbReference type="GO" id="GO:0022857">
    <property type="term" value="F:transmembrane transporter activity"/>
    <property type="evidence" value="ECO:0007669"/>
    <property type="project" value="InterPro"/>
</dbReference>
<sequence length="383" mass="41813">MKFTRSLSLVTGLLCCAGIAIYSMRTVTANEASTGAVAVKKQAPGSISYPVNAPQLASIKVAPVKEVNLPIADAMNGKLAFDENITARVSSPVLGRITSAPVQIGDVVTKNMTLAQLDSPDLATADADWTKAKADEYKKKLAFDRARGLFEHEVIARKDYESAEADYVQAQAETRRSNLRMHNLNASGKENGQFALKAPIAGILVDKQVNPGMEARPDAPGPLFTISNLSRLWLLIDVPERLIGQIQPGQKIGMELDAYPDQIFPATVDRVGLVLDPNTRRIQVRASVPNEDKKLRPEMFARVSFLSEDNKKALRVPNASLIVEGLHNYVFIEKREGEYQKQRVNLVRKSKDVSFVDQGLAAGQKIVTEGALLLNSEVASHAQ</sequence>
<dbReference type="InterPro" id="IPR051909">
    <property type="entry name" value="MFP_Cation_Efflux"/>
</dbReference>
<keyword evidence="2" id="KW-0813">Transport</keyword>
<dbReference type="InterPro" id="IPR006143">
    <property type="entry name" value="RND_pump_MFP"/>
</dbReference>
<dbReference type="NCBIfam" id="TIGR01730">
    <property type="entry name" value="RND_mfp"/>
    <property type="match status" value="1"/>
</dbReference>
<dbReference type="GO" id="GO:0015679">
    <property type="term" value="P:plasma membrane copper ion transport"/>
    <property type="evidence" value="ECO:0007669"/>
    <property type="project" value="TreeGrafter"/>
</dbReference>
<evidence type="ECO:0000256" key="3">
    <source>
        <dbReference type="SAM" id="SignalP"/>
    </source>
</evidence>
<dbReference type="Gene3D" id="2.40.420.20">
    <property type="match status" value="1"/>
</dbReference>
<dbReference type="InterPro" id="IPR058792">
    <property type="entry name" value="Beta-barrel_RND_2"/>
</dbReference>
<dbReference type="FunFam" id="2.40.30.170:FF:000010">
    <property type="entry name" value="Efflux RND transporter periplasmic adaptor subunit"/>
    <property type="match status" value="1"/>
</dbReference>
<dbReference type="SUPFAM" id="SSF111369">
    <property type="entry name" value="HlyD-like secretion proteins"/>
    <property type="match status" value="1"/>
</dbReference>
<dbReference type="Pfam" id="PF25954">
    <property type="entry name" value="Beta-barrel_RND_2"/>
    <property type="match status" value="1"/>
</dbReference>
<dbReference type="GO" id="GO:0016020">
    <property type="term" value="C:membrane"/>
    <property type="evidence" value="ECO:0007669"/>
    <property type="project" value="InterPro"/>
</dbReference>
<comment type="similarity">
    <text evidence="1">Belongs to the membrane fusion protein (MFP) (TC 8.A.1) family.</text>
</comment>
<dbReference type="EMBL" id="JABXYJ010000006">
    <property type="protein sequence ID" value="NVO78468.1"/>
    <property type="molecule type" value="Genomic_DNA"/>
</dbReference>
<dbReference type="Proteomes" id="UP000588051">
    <property type="component" value="Unassembled WGS sequence"/>
</dbReference>
<evidence type="ECO:0000256" key="1">
    <source>
        <dbReference type="ARBA" id="ARBA00009477"/>
    </source>
</evidence>
<gene>
    <name evidence="6" type="ORF">HV832_11560</name>
</gene>
<dbReference type="AlphaFoldDB" id="A0A850QGQ9"/>
<feature type="domain" description="CusB-like beta-barrel" evidence="4">
    <location>
        <begin position="232"/>
        <end position="307"/>
    </location>
</feature>
<organism evidence="6 7">
    <name type="scientific">Undibacterium oligocarboniphilum</name>
    <dbReference type="NCBI Taxonomy" id="666702"/>
    <lineage>
        <taxon>Bacteria</taxon>
        <taxon>Pseudomonadati</taxon>
        <taxon>Pseudomonadota</taxon>
        <taxon>Betaproteobacteria</taxon>
        <taxon>Burkholderiales</taxon>
        <taxon>Oxalobacteraceae</taxon>
        <taxon>Undibacterium</taxon>
    </lineage>
</organism>
<dbReference type="InterPro" id="IPR058647">
    <property type="entry name" value="BSH_CzcB-like"/>
</dbReference>
<feature type="signal peptide" evidence="3">
    <location>
        <begin position="1"/>
        <end position="22"/>
    </location>
</feature>
<dbReference type="Pfam" id="PF25973">
    <property type="entry name" value="BSH_CzcB"/>
    <property type="match status" value="1"/>
</dbReference>
<keyword evidence="7" id="KW-1185">Reference proteome</keyword>
<dbReference type="RefSeq" id="WP_176804003.1">
    <property type="nucleotide sequence ID" value="NZ_JABXYJ010000006.1"/>
</dbReference>
<proteinExistence type="inferred from homology"/>
<name>A0A850QGQ9_9BURK</name>
<feature type="chain" id="PRO_5032511791" evidence="3">
    <location>
        <begin position="23"/>
        <end position="383"/>
    </location>
</feature>
<protein>
    <submittedName>
        <fullName evidence="6">Efflux RND transporter periplasmic adaptor subunit</fullName>
    </submittedName>
</protein>
<evidence type="ECO:0000259" key="5">
    <source>
        <dbReference type="Pfam" id="PF25973"/>
    </source>
</evidence>
<dbReference type="GO" id="GO:0030288">
    <property type="term" value="C:outer membrane-bounded periplasmic space"/>
    <property type="evidence" value="ECO:0007669"/>
    <property type="project" value="TreeGrafter"/>
</dbReference>
<dbReference type="PANTHER" id="PTHR30097">
    <property type="entry name" value="CATION EFFLUX SYSTEM PROTEIN CUSB"/>
    <property type="match status" value="1"/>
</dbReference>
<evidence type="ECO:0000259" key="4">
    <source>
        <dbReference type="Pfam" id="PF25954"/>
    </source>
</evidence>
<dbReference type="PANTHER" id="PTHR30097:SF4">
    <property type="entry name" value="SLR6042 PROTEIN"/>
    <property type="match status" value="1"/>
</dbReference>
<accession>A0A850QGQ9</accession>
<dbReference type="Gene3D" id="2.40.30.170">
    <property type="match status" value="1"/>
</dbReference>
<dbReference type="GO" id="GO:0060003">
    <property type="term" value="P:copper ion export"/>
    <property type="evidence" value="ECO:0007669"/>
    <property type="project" value="TreeGrafter"/>
</dbReference>
<comment type="caution">
    <text evidence="6">The sequence shown here is derived from an EMBL/GenBank/DDBJ whole genome shotgun (WGS) entry which is preliminary data.</text>
</comment>
<evidence type="ECO:0000313" key="6">
    <source>
        <dbReference type="EMBL" id="NVO78468.1"/>
    </source>
</evidence>
<evidence type="ECO:0000313" key="7">
    <source>
        <dbReference type="Proteomes" id="UP000588051"/>
    </source>
</evidence>
<keyword evidence="3" id="KW-0732">Signal</keyword>
<dbReference type="GO" id="GO:0046914">
    <property type="term" value="F:transition metal ion binding"/>
    <property type="evidence" value="ECO:0007669"/>
    <property type="project" value="TreeGrafter"/>
</dbReference>
<reference evidence="6 7" key="1">
    <citation type="submission" date="2020-06" db="EMBL/GenBank/DDBJ databases">
        <authorList>
            <person name="Qiu C."/>
            <person name="Liu Z."/>
        </authorList>
    </citation>
    <scope>NUCLEOTIDE SEQUENCE [LARGE SCALE GENOMIC DNA]</scope>
    <source>
        <strain evidence="6 7">EM 1</strain>
    </source>
</reference>
<feature type="domain" description="CzcB-like barrel-sandwich hybrid" evidence="5">
    <location>
        <begin position="86"/>
        <end position="227"/>
    </location>
</feature>